<sequence>MEIIFSKYKWPIIIGFVGFVIAILFLTLGFWQTILILLLTTLGGMLGFYLHNIGILK</sequence>
<evidence type="ECO:0000313" key="2">
    <source>
        <dbReference type="EMBL" id="MDV7715927.1"/>
    </source>
</evidence>
<keyword evidence="1" id="KW-0472">Membrane</keyword>
<dbReference type="Pfam" id="PF10031">
    <property type="entry name" value="DUF2273"/>
    <property type="match status" value="1"/>
</dbReference>
<dbReference type="EMBL" id="MLOK01000064">
    <property type="protein sequence ID" value="OIM20325.1"/>
    <property type="molecule type" value="Genomic_DNA"/>
</dbReference>
<protein>
    <submittedName>
        <fullName evidence="3">DUF2273 domain-containing protein</fullName>
    </submittedName>
</protein>
<evidence type="ECO:0000256" key="1">
    <source>
        <dbReference type="SAM" id="Phobius"/>
    </source>
</evidence>
<dbReference type="RefSeq" id="WP_032810206.1">
    <property type="nucleotide sequence ID" value="NZ_JBHNWZ010000027.1"/>
</dbReference>
<reference evidence="2" key="2">
    <citation type="submission" date="2019-10" db="EMBL/GenBank/DDBJ databases">
        <title>Malate fermentation in French cider.</title>
        <authorList>
            <person name="Cousin F.J."/>
            <person name="Medina Fernandez S."/>
            <person name="Misery B."/>
            <person name="Laplace J.-M."/>
            <person name="Cretenet M."/>
        </authorList>
    </citation>
    <scope>NUCLEOTIDE SEQUENCE</scope>
    <source>
        <strain evidence="2">UCMA15129</strain>
    </source>
</reference>
<name>A0A6N4A781_OENOE</name>
<organism evidence="3 4">
    <name type="scientific">Oenococcus oeni</name>
    <name type="common">Leuconostoc oenos</name>
    <dbReference type="NCBI Taxonomy" id="1247"/>
    <lineage>
        <taxon>Bacteria</taxon>
        <taxon>Bacillati</taxon>
        <taxon>Bacillota</taxon>
        <taxon>Bacilli</taxon>
        <taxon>Lactobacillales</taxon>
        <taxon>Lactobacillaceae</taxon>
        <taxon>Oenococcus</taxon>
    </lineage>
</organism>
<evidence type="ECO:0000313" key="4">
    <source>
        <dbReference type="Proteomes" id="UP000181728"/>
    </source>
</evidence>
<keyword evidence="1" id="KW-0812">Transmembrane</keyword>
<dbReference type="Proteomes" id="UP001281024">
    <property type="component" value="Unassembled WGS sequence"/>
</dbReference>
<gene>
    <name evidence="3" type="ORF">ATX59_09470</name>
    <name evidence="2" type="ORF">GA838_09415</name>
</gene>
<comment type="caution">
    <text evidence="3">The sequence shown here is derived from an EMBL/GenBank/DDBJ whole genome shotgun (WGS) entry which is preliminary data.</text>
</comment>
<dbReference type="Proteomes" id="UP000181728">
    <property type="component" value="Unassembled WGS sequence"/>
</dbReference>
<feature type="transmembrane region" description="Helical" evidence="1">
    <location>
        <begin position="12"/>
        <end position="31"/>
    </location>
</feature>
<dbReference type="InterPro" id="IPR018730">
    <property type="entry name" value="DUF2273"/>
</dbReference>
<evidence type="ECO:0000313" key="3">
    <source>
        <dbReference type="EMBL" id="OIM20325.1"/>
    </source>
</evidence>
<proteinExistence type="predicted"/>
<dbReference type="EMBL" id="WERV01000013">
    <property type="protein sequence ID" value="MDV7715927.1"/>
    <property type="molecule type" value="Genomic_DNA"/>
</dbReference>
<feature type="transmembrane region" description="Helical" evidence="1">
    <location>
        <begin position="37"/>
        <end position="56"/>
    </location>
</feature>
<keyword evidence="1" id="KW-1133">Transmembrane helix</keyword>
<accession>A0A6N4A781</accession>
<dbReference type="AlphaFoldDB" id="A0A6N4A781"/>
<reference evidence="3 4" key="1">
    <citation type="journal article" date="2016" name="BMC Genomics">
        <title>Consensus pan-genome assembly of the specialised wine bacterium Oenococcus oeni.</title>
        <authorList>
            <person name="Sternes P.R."/>
            <person name="Borneman A.R."/>
        </authorList>
    </citation>
    <scope>NUCLEOTIDE SEQUENCE [LARGE SCALE GENOMIC DNA]</scope>
    <source>
        <strain evidence="3 4">AWRIB661</strain>
    </source>
</reference>